<dbReference type="EMBL" id="MU069470">
    <property type="protein sequence ID" value="KAF5842053.1"/>
    <property type="molecule type" value="Genomic_DNA"/>
</dbReference>
<feature type="region of interest" description="Disordered" evidence="1">
    <location>
        <begin position="189"/>
        <end position="286"/>
    </location>
</feature>
<protein>
    <submittedName>
        <fullName evidence="2">Uncharacterized protein</fullName>
    </submittedName>
</protein>
<proteinExistence type="predicted"/>
<organism evidence="2 3">
    <name type="scientific">Dunaliella salina</name>
    <name type="common">Green alga</name>
    <name type="synonym">Protococcus salinus</name>
    <dbReference type="NCBI Taxonomy" id="3046"/>
    <lineage>
        <taxon>Eukaryota</taxon>
        <taxon>Viridiplantae</taxon>
        <taxon>Chlorophyta</taxon>
        <taxon>core chlorophytes</taxon>
        <taxon>Chlorophyceae</taxon>
        <taxon>CS clade</taxon>
        <taxon>Chlamydomonadales</taxon>
        <taxon>Dunaliellaceae</taxon>
        <taxon>Dunaliella</taxon>
    </lineage>
</organism>
<dbReference type="Proteomes" id="UP000815325">
    <property type="component" value="Unassembled WGS sequence"/>
</dbReference>
<name>A0ABQ7H5E0_DUNSA</name>
<reference evidence="2" key="1">
    <citation type="submission" date="2017-08" db="EMBL/GenBank/DDBJ databases">
        <authorList>
            <person name="Polle J.E."/>
            <person name="Barry K."/>
            <person name="Cushman J."/>
            <person name="Schmutz J."/>
            <person name="Tran D."/>
            <person name="Hathwaick L.T."/>
            <person name="Yim W.C."/>
            <person name="Jenkins J."/>
            <person name="Mckie-Krisberg Z.M."/>
            <person name="Prochnik S."/>
            <person name="Lindquist E."/>
            <person name="Dockter R.B."/>
            <person name="Adam C."/>
            <person name="Molina H."/>
            <person name="Bunkerborg J."/>
            <person name="Jin E."/>
            <person name="Buchheim M."/>
            <person name="Magnuson J."/>
        </authorList>
    </citation>
    <scope>NUCLEOTIDE SEQUENCE</scope>
    <source>
        <strain evidence="2">CCAP 19/18</strain>
    </source>
</reference>
<sequence length="286" mass="31563">MLHPVHPLFLAGYIFTYYNSQKSEQRRARIERINAQLRDLLGPLLAYVTATKSAYEACWRQHTPDGTREGFQDALHARPDGPEASAYRQWMVHVLQPLNEKASDIIINGFSLLEGSSINPQLLQLVAHTSAYRVLLERWKNGDHQRFASAISYPDRLEEWVRKEFARLKRTQAELLGVVSPAQKLVGRAQKAKSPSIQEQLGNGRSEAFSGTEGEVWTDPNNRAAGLTTGSSGAIIGMVPHHGAVDGANQPESEKLSSHPGQGVQLPAPSIPGKTQVGTKNIFSRL</sequence>
<accession>A0ABQ7H5E0</accession>
<gene>
    <name evidence="2" type="ORF">DUNSADRAFT_9622</name>
</gene>
<comment type="caution">
    <text evidence="2">The sequence shown here is derived from an EMBL/GenBank/DDBJ whole genome shotgun (WGS) entry which is preliminary data.</text>
</comment>
<evidence type="ECO:0000313" key="3">
    <source>
        <dbReference type="Proteomes" id="UP000815325"/>
    </source>
</evidence>
<keyword evidence="3" id="KW-1185">Reference proteome</keyword>
<feature type="compositionally biased region" description="Polar residues" evidence="1">
    <location>
        <begin position="276"/>
        <end position="286"/>
    </location>
</feature>
<feature type="compositionally biased region" description="Polar residues" evidence="1">
    <location>
        <begin position="193"/>
        <end position="203"/>
    </location>
</feature>
<evidence type="ECO:0000256" key="1">
    <source>
        <dbReference type="SAM" id="MobiDB-lite"/>
    </source>
</evidence>
<evidence type="ECO:0000313" key="2">
    <source>
        <dbReference type="EMBL" id="KAF5842053.1"/>
    </source>
</evidence>